<gene>
    <name evidence="5" type="primary">lapA</name>
    <name evidence="7" type="ORF">HER31_06845</name>
</gene>
<dbReference type="RefSeq" id="WP_168659870.1">
    <property type="nucleotide sequence ID" value="NZ_CP051180.1"/>
</dbReference>
<keyword evidence="5" id="KW-0997">Cell inner membrane</keyword>
<reference evidence="7 8" key="1">
    <citation type="submission" date="2020-04" db="EMBL/GenBank/DDBJ databases">
        <title>Ferrimonas sp. S7 isolated from sea water.</title>
        <authorList>
            <person name="Bae S.S."/>
            <person name="Baek K."/>
        </authorList>
    </citation>
    <scope>NUCLEOTIDE SEQUENCE [LARGE SCALE GENOMIC DNA]</scope>
    <source>
        <strain evidence="7 8">S7</strain>
    </source>
</reference>
<keyword evidence="3 5" id="KW-1133">Transmembrane helix</keyword>
<dbReference type="InterPro" id="IPR010445">
    <property type="entry name" value="LapA_dom"/>
</dbReference>
<dbReference type="KEGG" id="fes:HER31_06845"/>
<comment type="caution">
    <text evidence="5">Lacks conserved residue(s) required for the propagation of feature annotation.</text>
</comment>
<dbReference type="HAMAP" id="MF_01948">
    <property type="entry name" value="LPS_assembly_LapA"/>
    <property type="match status" value="1"/>
</dbReference>
<evidence type="ECO:0000313" key="7">
    <source>
        <dbReference type="EMBL" id="QIZ76608.1"/>
    </source>
</evidence>
<name>A0A6H1UCN9_9GAMM</name>
<dbReference type="GO" id="GO:0005886">
    <property type="term" value="C:plasma membrane"/>
    <property type="evidence" value="ECO:0007669"/>
    <property type="project" value="UniProtKB-SubCell"/>
</dbReference>
<evidence type="ECO:0000259" key="6">
    <source>
        <dbReference type="Pfam" id="PF06305"/>
    </source>
</evidence>
<keyword evidence="2 5" id="KW-0812">Transmembrane</keyword>
<comment type="similarity">
    <text evidence="5">Belongs to the LapA family.</text>
</comment>
<dbReference type="GO" id="GO:0008653">
    <property type="term" value="P:lipopolysaccharide metabolic process"/>
    <property type="evidence" value="ECO:0007669"/>
    <property type="project" value="InterPro"/>
</dbReference>
<keyword evidence="1 5" id="KW-1003">Cell membrane</keyword>
<evidence type="ECO:0000256" key="3">
    <source>
        <dbReference type="ARBA" id="ARBA00022989"/>
    </source>
</evidence>
<accession>A0A6H1UCN9</accession>
<evidence type="ECO:0000256" key="2">
    <source>
        <dbReference type="ARBA" id="ARBA00022692"/>
    </source>
</evidence>
<evidence type="ECO:0000313" key="8">
    <source>
        <dbReference type="Proteomes" id="UP000501602"/>
    </source>
</evidence>
<dbReference type="Proteomes" id="UP000501602">
    <property type="component" value="Chromosome"/>
</dbReference>
<comment type="function">
    <text evidence="5">Involved in the assembly of lipopolysaccharide (LPS).</text>
</comment>
<dbReference type="EMBL" id="CP051180">
    <property type="protein sequence ID" value="QIZ76608.1"/>
    <property type="molecule type" value="Genomic_DNA"/>
</dbReference>
<proteinExistence type="inferred from homology"/>
<dbReference type="InterPro" id="IPR032906">
    <property type="entry name" value="LapA"/>
</dbReference>
<sequence>MKAFLVTAVIAVLFIVTMAFGARNNQLVEVNYFIAQGEFALSWIVGAMFLAGFTISWLMAFAIIVRQKVTIRGMKARLAKQTSETTS</sequence>
<keyword evidence="4 5" id="KW-0472">Membrane</keyword>
<keyword evidence="8" id="KW-1185">Reference proteome</keyword>
<feature type="transmembrane region" description="Helical" evidence="5">
    <location>
        <begin position="40"/>
        <end position="65"/>
    </location>
</feature>
<feature type="domain" description="Lipopolysaccharide assembly protein A" evidence="6">
    <location>
        <begin position="24"/>
        <end position="84"/>
    </location>
</feature>
<dbReference type="AlphaFoldDB" id="A0A6H1UCN9"/>
<evidence type="ECO:0000256" key="4">
    <source>
        <dbReference type="ARBA" id="ARBA00023136"/>
    </source>
</evidence>
<protein>
    <recommendedName>
        <fullName evidence="5">Probable lipopolysaccharide assembly protein A</fullName>
    </recommendedName>
</protein>
<dbReference type="Pfam" id="PF06305">
    <property type="entry name" value="LapA_dom"/>
    <property type="match status" value="1"/>
</dbReference>
<comment type="subcellular location">
    <subcellularLocation>
        <location evidence="5">Cell inner membrane</location>
        <topology evidence="5">Single-pass membrane protein</topology>
    </subcellularLocation>
</comment>
<evidence type="ECO:0000256" key="5">
    <source>
        <dbReference type="HAMAP-Rule" id="MF_01948"/>
    </source>
</evidence>
<organism evidence="7 8">
    <name type="scientific">Ferrimonas lipolytica</name>
    <dbReference type="NCBI Taxonomy" id="2724191"/>
    <lineage>
        <taxon>Bacteria</taxon>
        <taxon>Pseudomonadati</taxon>
        <taxon>Pseudomonadota</taxon>
        <taxon>Gammaproteobacteria</taxon>
        <taxon>Alteromonadales</taxon>
        <taxon>Ferrimonadaceae</taxon>
        <taxon>Ferrimonas</taxon>
    </lineage>
</organism>
<evidence type="ECO:0000256" key="1">
    <source>
        <dbReference type="ARBA" id="ARBA00022475"/>
    </source>
</evidence>